<dbReference type="Proteomes" id="UP000241868">
    <property type="component" value="Unassembled WGS sequence"/>
</dbReference>
<accession>A0A2P7TXQ0</accession>
<evidence type="ECO:0000313" key="1">
    <source>
        <dbReference type="EMBL" id="PSJ79465.1"/>
    </source>
</evidence>
<dbReference type="AlphaFoldDB" id="A0A2P7TXQ0"/>
<comment type="caution">
    <text evidence="1">The sequence shown here is derived from an EMBL/GenBank/DDBJ whole genome shotgun (WGS) entry which is preliminary data.</text>
</comment>
<protein>
    <submittedName>
        <fullName evidence="1">Uncharacterized protein</fullName>
    </submittedName>
</protein>
<proteinExistence type="predicted"/>
<reference evidence="1 2" key="1">
    <citation type="submission" date="2018-03" db="EMBL/GenBank/DDBJ databases">
        <title>Neisseria weixii sp. nov., isolated from the intestinal contents of Tibetan Plateau pika (Ochotona curzoniae) in Yushu, Qinghai Province, China.</title>
        <authorList>
            <person name="Gui Z."/>
        </authorList>
    </citation>
    <scope>NUCLEOTIDE SEQUENCE [LARGE SCALE GENOMIC DNA]</scope>
    <source>
        <strain evidence="1 2">ATCC 51483</strain>
    </source>
</reference>
<organism evidence="1 2">
    <name type="scientific">Neisseria iguanae</name>
    <dbReference type="NCBI Taxonomy" id="90242"/>
    <lineage>
        <taxon>Bacteria</taxon>
        <taxon>Pseudomonadati</taxon>
        <taxon>Pseudomonadota</taxon>
        <taxon>Betaproteobacteria</taxon>
        <taxon>Neisseriales</taxon>
        <taxon>Neisseriaceae</taxon>
        <taxon>Neisseria</taxon>
    </lineage>
</organism>
<name>A0A2P7TXQ0_9NEIS</name>
<keyword evidence="2" id="KW-1185">Reference proteome</keyword>
<sequence>MPYFAKRKRFKLFLSDIQAKTALFFCKNAKQVVPSRIVNFAFAIHIECNDYQFPYQCTGYQHFRFVFGFQWTFLVRTFKPPEFKRLKASDCLLVFSLQGFSPISLRRHSNSKTVIG</sequence>
<dbReference type="EMBL" id="PXYY01000105">
    <property type="protein sequence ID" value="PSJ79465.1"/>
    <property type="molecule type" value="Genomic_DNA"/>
</dbReference>
<evidence type="ECO:0000313" key="2">
    <source>
        <dbReference type="Proteomes" id="UP000241868"/>
    </source>
</evidence>
<gene>
    <name evidence="1" type="ORF">C7N83_12015</name>
</gene>